<feature type="domain" description="HD" evidence="12">
    <location>
        <begin position="228"/>
        <end position="330"/>
    </location>
</feature>
<comment type="similarity">
    <text evidence="11">Belongs to the tRNA nucleotidyltransferase/poly(A) polymerase family. Bacterial CCA-adding enzyme type 1 subfamily.</text>
</comment>
<comment type="catalytic activity">
    <reaction evidence="11">
        <text>a tRNA with a 3' CCA end + 2 CTP + ATP = a tRNA with a 3' CCACCA end + 3 diphosphate</text>
        <dbReference type="Rhea" id="RHEA:76235"/>
        <dbReference type="Rhea" id="RHEA-COMP:10468"/>
        <dbReference type="Rhea" id="RHEA-COMP:18655"/>
        <dbReference type="ChEBI" id="CHEBI:30616"/>
        <dbReference type="ChEBI" id="CHEBI:33019"/>
        <dbReference type="ChEBI" id="CHEBI:37563"/>
        <dbReference type="ChEBI" id="CHEBI:83071"/>
        <dbReference type="ChEBI" id="CHEBI:195187"/>
    </reaction>
</comment>
<evidence type="ECO:0000256" key="10">
    <source>
        <dbReference type="ARBA" id="ARBA00022884"/>
    </source>
</evidence>
<dbReference type="PROSITE" id="PS51831">
    <property type="entry name" value="HD"/>
    <property type="match status" value="1"/>
</dbReference>
<feature type="binding site" evidence="11">
    <location>
        <position position="11"/>
    </location>
    <ligand>
        <name>CTP</name>
        <dbReference type="ChEBI" id="CHEBI:37563"/>
    </ligand>
</feature>
<dbReference type="InterPro" id="IPR012006">
    <property type="entry name" value="CCA_bact"/>
</dbReference>
<comment type="cofactor">
    <cofactor evidence="11">
        <name>Ni(2+)</name>
        <dbReference type="ChEBI" id="CHEBI:49786"/>
    </cofactor>
    <text evidence="11">Nickel for phosphatase activity.</text>
</comment>
<dbReference type="SUPFAM" id="SSF81301">
    <property type="entry name" value="Nucleotidyltransferase"/>
    <property type="match status" value="1"/>
</dbReference>
<feature type="binding site" evidence="11">
    <location>
        <position position="23"/>
    </location>
    <ligand>
        <name>Mg(2+)</name>
        <dbReference type="ChEBI" id="CHEBI:18420"/>
    </ligand>
</feature>
<evidence type="ECO:0000256" key="6">
    <source>
        <dbReference type="ARBA" id="ARBA00022800"/>
    </source>
</evidence>
<name>A0ABW8IY48_9GAMM</name>
<feature type="binding site" evidence="11">
    <location>
        <position position="11"/>
    </location>
    <ligand>
        <name>ATP</name>
        <dbReference type="ChEBI" id="CHEBI:30616"/>
    </ligand>
</feature>
<evidence type="ECO:0000256" key="5">
    <source>
        <dbReference type="ARBA" id="ARBA00022741"/>
    </source>
</evidence>
<dbReference type="Gene3D" id="3.30.460.10">
    <property type="entry name" value="Beta Polymerase, domain 2"/>
    <property type="match status" value="1"/>
</dbReference>
<keyword evidence="11" id="KW-0511">Multifunctional enzyme</keyword>
<evidence type="ECO:0000256" key="11">
    <source>
        <dbReference type="HAMAP-Rule" id="MF_01261"/>
    </source>
</evidence>
<feature type="binding site" evidence="11">
    <location>
        <position position="8"/>
    </location>
    <ligand>
        <name>CTP</name>
        <dbReference type="ChEBI" id="CHEBI:37563"/>
    </ligand>
</feature>
<comment type="cofactor">
    <cofactor evidence="11">
        <name>Mg(2+)</name>
        <dbReference type="ChEBI" id="CHEBI:18420"/>
    </cofactor>
    <text evidence="11">Magnesium is required for nucleotidyltransferase activity.</text>
</comment>
<evidence type="ECO:0000256" key="7">
    <source>
        <dbReference type="ARBA" id="ARBA00022801"/>
    </source>
</evidence>
<dbReference type="SUPFAM" id="SSF81891">
    <property type="entry name" value="Poly A polymerase C-terminal region-like"/>
    <property type="match status" value="1"/>
</dbReference>
<comment type="domain">
    <text evidence="11">Comprises two domains: an N-terminal domain containing the nucleotidyltransferase activity and a C-terminal HD domain associated with both phosphodiesterase and phosphatase activities.</text>
</comment>
<keyword evidence="4 11" id="KW-0479">Metal-binding</keyword>
<comment type="miscellaneous">
    <text evidence="11">A single active site specifically recognizes both ATP and CTP and is responsible for their addition.</text>
</comment>
<dbReference type="EC" id="3.1.4.-" evidence="11"/>
<keyword evidence="2 11" id="KW-0819">tRNA processing</keyword>
<dbReference type="PIRSF" id="PIRSF000813">
    <property type="entry name" value="CCA_bact"/>
    <property type="match status" value="1"/>
</dbReference>
<evidence type="ECO:0000256" key="8">
    <source>
        <dbReference type="ARBA" id="ARBA00022840"/>
    </source>
</evidence>
<dbReference type="Pfam" id="PF01743">
    <property type="entry name" value="PolyA_pol"/>
    <property type="match status" value="1"/>
</dbReference>
<dbReference type="InterPro" id="IPR043519">
    <property type="entry name" value="NT_sf"/>
</dbReference>
<dbReference type="InterPro" id="IPR002646">
    <property type="entry name" value="PolA_pol_head_dom"/>
</dbReference>
<dbReference type="InterPro" id="IPR032828">
    <property type="entry name" value="PolyA_RNA-bd"/>
</dbReference>
<feature type="binding site" evidence="11">
    <location>
        <position position="137"/>
    </location>
    <ligand>
        <name>CTP</name>
        <dbReference type="ChEBI" id="CHEBI:37563"/>
    </ligand>
</feature>
<evidence type="ECO:0000313" key="13">
    <source>
        <dbReference type="EMBL" id="MFK2874279.1"/>
    </source>
</evidence>
<dbReference type="EMBL" id="JADIKG010000012">
    <property type="protein sequence ID" value="MFK2874279.1"/>
    <property type="molecule type" value="Genomic_DNA"/>
</dbReference>
<sequence>MRTYLVGGAVRDKWLGRPVVDRDHVVVGAQPDDLLARGYKPVGKDFPVFLHPESGEEYALARTERKTGRGYHGFAFHADPNVTLEQDLARRDLTINAIAEDEHGVLVDPYGGVRDLEQRLLRHVSPAFVEDPVRLLRVARFAARFAPLGFTVAEETMTLLQQMVRNGEIDHLVPERVWAETRKALGEAQPSAFLRVLRDAGALAVLFPEIDALYGVPQRAEFHPEIDTGVHQEMVLDAAAQLAPGNDLVGFCALTHDLGKALTPADELPRHIGHEQRGVKPLRALAARLKVPTDYAELAELVCREHLNAHRALELKPATLLKLFVALDALRRPDRLETFLTACMADKRGRLGHEQDDYPQATWLRQARHAAASITSDPFVAQGLQGPAIGAAMEKARIRAIAEMKLM</sequence>
<feature type="binding site" evidence="11">
    <location>
        <position position="21"/>
    </location>
    <ligand>
        <name>Mg(2+)</name>
        <dbReference type="ChEBI" id="CHEBI:18420"/>
    </ligand>
</feature>
<comment type="catalytic activity">
    <reaction evidence="11">
        <text>a tRNA precursor + 2 CTP + ATP = a tRNA with a 3' CCA end + 3 diphosphate</text>
        <dbReference type="Rhea" id="RHEA:14433"/>
        <dbReference type="Rhea" id="RHEA-COMP:10465"/>
        <dbReference type="Rhea" id="RHEA-COMP:10468"/>
        <dbReference type="ChEBI" id="CHEBI:30616"/>
        <dbReference type="ChEBI" id="CHEBI:33019"/>
        <dbReference type="ChEBI" id="CHEBI:37563"/>
        <dbReference type="ChEBI" id="CHEBI:74896"/>
        <dbReference type="ChEBI" id="CHEBI:83071"/>
        <dbReference type="EC" id="2.7.7.72"/>
    </reaction>
</comment>
<comment type="caution">
    <text evidence="13">The sequence shown here is derived from an EMBL/GenBank/DDBJ whole genome shotgun (WGS) entry which is preliminary data.</text>
</comment>
<proteinExistence type="inferred from homology"/>
<dbReference type="EC" id="2.7.7.72" evidence="11"/>
<feature type="binding site" evidence="11">
    <location>
        <position position="91"/>
    </location>
    <ligand>
        <name>ATP</name>
        <dbReference type="ChEBI" id="CHEBI:30616"/>
    </ligand>
</feature>
<evidence type="ECO:0000259" key="12">
    <source>
        <dbReference type="PROSITE" id="PS51831"/>
    </source>
</evidence>
<protein>
    <recommendedName>
        <fullName evidence="11">Multifunctional CCA protein</fullName>
    </recommendedName>
    <domain>
        <recommendedName>
            <fullName evidence="11">CCA-adding enzyme</fullName>
            <ecNumber evidence="11">2.7.7.72</ecNumber>
        </recommendedName>
        <alternativeName>
            <fullName evidence="11">CCA tRNA nucleotidyltransferase</fullName>
        </alternativeName>
        <alternativeName>
            <fullName evidence="11">tRNA CCA-pyrophosphorylase</fullName>
        </alternativeName>
        <alternativeName>
            <fullName evidence="11">tRNA adenylyl-/cytidylyl-transferase</fullName>
        </alternativeName>
        <alternativeName>
            <fullName evidence="11">tRNA nucleotidyltransferase</fullName>
        </alternativeName>
        <alternativeName>
            <fullName evidence="11">tRNA-NT</fullName>
        </alternativeName>
    </domain>
    <domain>
        <recommendedName>
            <fullName evidence="11">2'-nucleotidase</fullName>
            <ecNumber evidence="11">3.1.3.-</ecNumber>
        </recommendedName>
    </domain>
    <domain>
        <recommendedName>
            <fullName evidence="11">2',3'-cyclic phosphodiesterase</fullName>
            <ecNumber evidence="11">3.1.4.-</ecNumber>
        </recommendedName>
    </domain>
    <domain>
        <recommendedName>
            <fullName evidence="11">Phosphatase</fullName>
        </recommendedName>
    </domain>
</protein>
<dbReference type="InterPro" id="IPR006674">
    <property type="entry name" value="HD_domain"/>
</dbReference>
<dbReference type="GO" id="GO:0004810">
    <property type="term" value="F:CCA tRNA nucleotidyltransferase activity"/>
    <property type="evidence" value="ECO:0007669"/>
    <property type="project" value="UniProtKB-EC"/>
</dbReference>
<dbReference type="EC" id="3.1.3.-" evidence="11"/>
<accession>A0ABW8IY48</accession>
<feature type="binding site" evidence="11">
    <location>
        <position position="140"/>
    </location>
    <ligand>
        <name>ATP</name>
        <dbReference type="ChEBI" id="CHEBI:30616"/>
    </ligand>
</feature>
<dbReference type="GO" id="GO:0016787">
    <property type="term" value="F:hydrolase activity"/>
    <property type="evidence" value="ECO:0007669"/>
    <property type="project" value="UniProtKB-KW"/>
</dbReference>
<comment type="function">
    <text evidence="11">Catalyzes the addition and repair of the essential 3'-terminal CCA sequence in tRNAs without using a nucleic acid template. Adds these three nucleotides in the order of C, C, and A to the tRNA nucleotide-73, using CTP and ATP as substrates and producing inorganic pyrophosphate. tRNA 3'-terminal CCA addition is required both for tRNA processing and repair. Also involved in tRNA surveillance by mediating tandem CCA addition to generate a CCACCA at the 3' terminus of unstable tRNAs. While stable tRNAs receive only 3'-terminal CCA, unstable tRNAs are marked with CCACCA and rapidly degraded.</text>
</comment>
<reference evidence="13 14" key="1">
    <citation type="submission" date="2020-10" db="EMBL/GenBank/DDBJ databases">
        <title>Phylogeny of dyella-like bacteria.</title>
        <authorList>
            <person name="Fu J."/>
        </authorList>
    </citation>
    <scope>NUCLEOTIDE SEQUENCE [LARGE SCALE GENOMIC DNA]</scope>
    <source>
        <strain evidence="13 14">DHOB07</strain>
    </source>
</reference>
<dbReference type="InterPro" id="IPR050124">
    <property type="entry name" value="tRNA_CCA-adding_enzyme"/>
</dbReference>
<feature type="binding site" evidence="11">
    <location>
        <position position="140"/>
    </location>
    <ligand>
        <name>CTP</name>
        <dbReference type="ChEBI" id="CHEBI:37563"/>
    </ligand>
</feature>
<keyword evidence="10 11" id="KW-0694">RNA-binding</keyword>
<comment type="subunit">
    <text evidence="11">Monomer. Can also form homodimers and oligomers.</text>
</comment>
<dbReference type="Proteomes" id="UP001620405">
    <property type="component" value="Unassembled WGS sequence"/>
</dbReference>
<keyword evidence="1 11" id="KW-0808">Transferase</keyword>
<keyword evidence="9 11" id="KW-0460">Magnesium</keyword>
<dbReference type="HAMAP" id="MF_01262">
    <property type="entry name" value="CCA_bact_type2"/>
    <property type="match status" value="1"/>
</dbReference>
<keyword evidence="6 11" id="KW-0692">RNA repair</keyword>
<dbReference type="Gene3D" id="1.10.3090.10">
    <property type="entry name" value="cca-adding enzyme, domain 2"/>
    <property type="match status" value="1"/>
</dbReference>
<evidence type="ECO:0000256" key="3">
    <source>
        <dbReference type="ARBA" id="ARBA00022695"/>
    </source>
</evidence>
<evidence type="ECO:0000313" key="14">
    <source>
        <dbReference type="Proteomes" id="UP001620405"/>
    </source>
</evidence>
<keyword evidence="14" id="KW-1185">Reference proteome</keyword>
<dbReference type="HAMAP" id="MF_01261">
    <property type="entry name" value="CCA_bact_type1"/>
    <property type="match status" value="1"/>
</dbReference>
<feature type="binding site" evidence="11">
    <location>
        <position position="137"/>
    </location>
    <ligand>
        <name>ATP</name>
        <dbReference type="ChEBI" id="CHEBI:30616"/>
    </ligand>
</feature>
<feature type="binding site" evidence="11">
    <location>
        <position position="8"/>
    </location>
    <ligand>
        <name>ATP</name>
        <dbReference type="ChEBI" id="CHEBI:30616"/>
    </ligand>
</feature>
<organism evidence="13 14">
    <name type="scientific">Dyella lipolytica</name>
    <dbReference type="NCBI Taxonomy" id="1867835"/>
    <lineage>
        <taxon>Bacteria</taxon>
        <taxon>Pseudomonadati</taxon>
        <taxon>Pseudomonadota</taxon>
        <taxon>Gammaproteobacteria</taxon>
        <taxon>Lysobacterales</taxon>
        <taxon>Rhodanobacteraceae</taxon>
        <taxon>Dyella</taxon>
    </lineage>
</organism>
<keyword evidence="3 11" id="KW-0548">Nucleotidyltransferase</keyword>
<gene>
    <name evidence="11" type="primary">cca</name>
    <name evidence="13" type="ORF">ISP13_12105</name>
</gene>
<keyword evidence="11" id="KW-0533">Nickel</keyword>
<dbReference type="NCBIfam" id="NF008137">
    <property type="entry name" value="PRK10885.1"/>
    <property type="match status" value="1"/>
</dbReference>
<evidence type="ECO:0000256" key="1">
    <source>
        <dbReference type="ARBA" id="ARBA00022679"/>
    </source>
</evidence>
<evidence type="ECO:0000256" key="4">
    <source>
        <dbReference type="ARBA" id="ARBA00022723"/>
    </source>
</evidence>
<dbReference type="RefSeq" id="WP_284401550.1">
    <property type="nucleotide sequence ID" value="NZ_BSNQ01000009.1"/>
</dbReference>
<dbReference type="PANTHER" id="PTHR47545">
    <property type="entry name" value="MULTIFUNCTIONAL CCA PROTEIN"/>
    <property type="match status" value="1"/>
</dbReference>
<evidence type="ECO:0000256" key="9">
    <source>
        <dbReference type="ARBA" id="ARBA00022842"/>
    </source>
</evidence>
<dbReference type="Pfam" id="PF01966">
    <property type="entry name" value="HD"/>
    <property type="match status" value="1"/>
</dbReference>
<keyword evidence="7 11" id="KW-0378">Hydrolase</keyword>
<keyword evidence="5 11" id="KW-0547">Nucleotide-binding</keyword>
<evidence type="ECO:0000256" key="2">
    <source>
        <dbReference type="ARBA" id="ARBA00022694"/>
    </source>
</evidence>
<feature type="binding site" evidence="11">
    <location>
        <position position="91"/>
    </location>
    <ligand>
        <name>CTP</name>
        <dbReference type="ChEBI" id="CHEBI:37563"/>
    </ligand>
</feature>
<dbReference type="Pfam" id="PF12627">
    <property type="entry name" value="PolyA_pol_RNAbd"/>
    <property type="match status" value="1"/>
</dbReference>
<keyword evidence="8 11" id="KW-0067">ATP-binding</keyword>
<dbReference type="PANTHER" id="PTHR47545:SF1">
    <property type="entry name" value="MULTIFUNCTIONAL CCA PROTEIN"/>
    <property type="match status" value="1"/>
</dbReference>